<proteinExistence type="predicted"/>
<evidence type="ECO:0000256" key="1">
    <source>
        <dbReference type="ARBA" id="ARBA00037217"/>
    </source>
</evidence>
<comment type="caution">
    <text evidence="5">The sequence shown here is derived from an EMBL/GenBank/DDBJ whole genome shotgun (WGS) entry which is preliminary data.</text>
</comment>
<protein>
    <recommendedName>
        <fullName evidence="3">Pyridine nucleotide-disulfide oxidoreductase domain-containing protein 2</fullName>
    </recommendedName>
</protein>
<sequence>MKGSAVVSLANKDSSAPDVIVVGAGHNGLTCAAYLARAGKKVLVLEARDVVGGLAWTMEMPNAPGYKVNPCSVEFLLTGVEPSIDHELELEKYGLRWVYPDTLLTWLGPDGQVMPIWKDRGRLVDEIKRYSHKDARRYEQLCDDITATLKVALPYLQGHPVRVRPAALAEMLVRAAKGPRSIARGARAMLASIEQVCEEYFDRDEIKVPVATYSLASFAPTWEAGTGLHLSLIAGLHEWGVRHPVGGTGAYTQALARCVQAHGGTILTAAKAKEILTEGGQARGVTLEDGRTFTAREVVAATDPITLVTKLLDPDVVPAQTRDEVRGLQNLHSNIYTFKVDCALDRRLTFPRHQQGRSPEALSAITICPNMEYLNRSAHAAINGEFTHEIPIQHITSSIYDRTLVPEGSDGDTLYFYAFNTPRKLAGGRTWEDEKEQYVKLMMDNFAQYAPELGDAILDVHITTPDDFESRYHVARGNYEHVDCSLAQMGPWRPTPSLSAWKTPVDGLWHTGAGAFPMAFLSGWPGRGSARELLRQSGTGRIARRLGRRARLAS</sequence>
<dbReference type="EMBL" id="LQOV01000008">
    <property type="protein sequence ID" value="ORV54447.1"/>
    <property type="molecule type" value="Genomic_DNA"/>
</dbReference>
<organism evidence="5 6">
    <name type="scientific">Mycobacterium florentinum</name>
    <dbReference type="NCBI Taxonomy" id="292462"/>
    <lineage>
        <taxon>Bacteria</taxon>
        <taxon>Bacillati</taxon>
        <taxon>Actinomycetota</taxon>
        <taxon>Actinomycetes</taxon>
        <taxon>Mycobacteriales</taxon>
        <taxon>Mycobacteriaceae</taxon>
        <taxon>Mycobacterium</taxon>
        <taxon>Mycobacterium simiae complex</taxon>
    </lineage>
</organism>
<dbReference type="GO" id="GO:0016491">
    <property type="term" value="F:oxidoreductase activity"/>
    <property type="evidence" value="ECO:0007669"/>
    <property type="project" value="InterPro"/>
</dbReference>
<evidence type="ECO:0000259" key="4">
    <source>
        <dbReference type="Pfam" id="PF01593"/>
    </source>
</evidence>
<comment type="subunit">
    <text evidence="2">Interacts with COX5B; this interaction may contribute to localize PYROXD2 to the inner face of the inner mitochondrial membrane.</text>
</comment>
<dbReference type="PRINTS" id="PR00469">
    <property type="entry name" value="PNDRDTASEII"/>
</dbReference>
<dbReference type="Pfam" id="PF13450">
    <property type="entry name" value="NAD_binding_8"/>
    <property type="match status" value="1"/>
</dbReference>
<accession>A0A1X1UC83</accession>
<reference evidence="5 6" key="1">
    <citation type="submission" date="2016-01" db="EMBL/GenBank/DDBJ databases">
        <title>The new phylogeny of the genus Mycobacterium.</title>
        <authorList>
            <person name="Tarcisio F."/>
            <person name="Conor M."/>
            <person name="Antonella G."/>
            <person name="Elisabetta G."/>
            <person name="Giulia F.S."/>
            <person name="Sara T."/>
            <person name="Anna F."/>
            <person name="Clotilde B."/>
            <person name="Roberto B."/>
            <person name="Veronica D.S."/>
            <person name="Fabio R."/>
            <person name="Monica P."/>
            <person name="Olivier J."/>
            <person name="Enrico T."/>
            <person name="Nicola S."/>
        </authorList>
    </citation>
    <scope>NUCLEOTIDE SEQUENCE [LARGE SCALE GENOMIC DNA]</scope>
    <source>
        <strain evidence="5 6">DSM 44852</strain>
    </source>
</reference>
<dbReference type="AlphaFoldDB" id="A0A1X1UC83"/>
<feature type="domain" description="Amine oxidase" evidence="4">
    <location>
        <begin position="214"/>
        <end position="344"/>
    </location>
</feature>
<dbReference type="Pfam" id="PF01593">
    <property type="entry name" value="Amino_oxidase"/>
    <property type="match status" value="1"/>
</dbReference>
<evidence type="ECO:0000256" key="2">
    <source>
        <dbReference type="ARBA" id="ARBA00038825"/>
    </source>
</evidence>
<dbReference type="PANTHER" id="PTHR10668">
    <property type="entry name" value="PHYTOENE DEHYDROGENASE"/>
    <property type="match status" value="1"/>
</dbReference>
<dbReference type="Proteomes" id="UP000193010">
    <property type="component" value="Unassembled WGS sequence"/>
</dbReference>
<keyword evidence="6" id="KW-1185">Reference proteome</keyword>
<dbReference type="OrthoDB" id="9774675at2"/>
<evidence type="ECO:0000313" key="5">
    <source>
        <dbReference type="EMBL" id="ORV54447.1"/>
    </source>
</evidence>
<dbReference type="STRING" id="292462.AWC05_17765"/>
<evidence type="ECO:0000256" key="3">
    <source>
        <dbReference type="ARBA" id="ARBA00040298"/>
    </source>
</evidence>
<dbReference type="InterPro" id="IPR002937">
    <property type="entry name" value="Amino_oxidase"/>
</dbReference>
<dbReference type="InterPro" id="IPR036188">
    <property type="entry name" value="FAD/NAD-bd_sf"/>
</dbReference>
<evidence type="ECO:0000313" key="6">
    <source>
        <dbReference type="Proteomes" id="UP000193010"/>
    </source>
</evidence>
<dbReference type="SUPFAM" id="SSF51905">
    <property type="entry name" value="FAD/NAD(P)-binding domain"/>
    <property type="match status" value="1"/>
</dbReference>
<dbReference type="Gene3D" id="3.50.50.60">
    <property type="entry name" value="FAD/NAD(P)-binding domain"/>
    <property type="match status" value="2"/>
</dbReference>
<name>A0A1X1UC83_MYCFL</name>
<comment type="function">
    <text evidence="1">Probable oxidoreductase that may play a role as regulator of mitochondrial function.</text>
</comment>
<gene>
    <name evidence="5" type="ORF">AWC05_17765</name>
</gene>
<dbReference type="PANTHER" id="PTHR10668:SF103">
    <property type="entry name" value="PYRIDINE NUCLEOTIDE-DISULFIDE OXIDOREDUCTASE DOMAIN-CONTAINING PROTEIN 2"/>
    <property type="match status" value="1"/>
</dbReference>